<evidence type="ECO:0000313" key="3">
    <source>
        <dbReference type="Proteomes" id="UP000471465"/>
    </source>
</evidence>
<evidence type="ECO:0000313" key="2">
    <source>
        <dbReference type="EMBL" id="KAF0569909.1"/>
    </source>
</evidence>
<sequence>MYEIFLLYTMLFFSSLITIIIVGTFLVDAFVYLFGEKINFKTVSYNISPVGREFCLGHWHSINIVYEYEVSEKNYSSSLLNSTNSVMKLSYESANARLSKCLNESKVYVVKSFPKISMIMPFSQDLRYYLGLIFSVSCMIFSGLKIL</sequence>
<keyword evidence="1" id="KW-0812">Transmembrane</keyword>
<dbReference type="EMBL" id="VZIZ01000004">
    <property type="protein sequence ID" value="KAF0569909.1"/>
    <property type="molecule type" value="Genomic_DNA"/>
</dbReference>
<reference evidence="2 3" key="1">
    <citation type="submission" date="2019-09" db="EMBL/GenBank/DDBJ databases">
        <title>Draft genome sequence of Psychrobacter nivimaris LAMA 639, in search for biotechnological relevant genes.</title>
        <authorList>
            <person name="Lima A.O.S."/>
            <person name="Staloch B.E.K."/>
            <person name="Freitas R.C."/>
            <person name="Niero H."/>
            <person name="Silva M.A.C."/>
        </authorList>
    </citation>
    <scope>NUCLEOTIDE SEQUENCE [LARGE SCALE GENOMIC DNA]</scope>
    <source>
        <strain evidence="2 3">LAMA 639</strain>
    </source>
</reference>
<keyword evidence="3" id="KW-1185">Reference proteome</keyword>
<feature type="transmembrane region" description="Helical" evidence="1">
    <location>
        <begin position="126"/>
        <end position="144"/>
    </location>
</feature>
<gene>
    <name evidence="2" type="ORF">FQV37_1943</name>
</gene>
<name>A0A6N7C192_9GAMM</name>
<feature type="transmembrane region" description="Helical" evidence="1">
    <location>
        <begin position="6"/>
        <end position="34"/>
    </location>
</feature>
<dbReference type="Proteomes" id="UP000471465">
    <property type="component" value="Unassembled WGS sequence"/>
</dbReference>
<comment type="caution">
    <text evidence="2">The sequence shown here is derived from an EMBL/GenBank/DDBJ whole genome shotgun (WGS) entry which is preliminary data.</text>
</comment>
<organism evidence="2 3">
    <name type="scientific">Psychrobacter nivimaris</name>
    <dbReference type="NCBI Taxonomy" id="281738"/>
    <lineage>
        <taxon>Bacteria</taxon>
        <taxon>Pseudomonadati</taxon>
        <taxon>Pseudomonadota</taxon>
        <taxon>Gammaproteobacteria</taxon>
        <taxon>Moraxellales</taxon>
        <taxon>Moraxellaceae</taxon>
        <taxon>Psychrobacter</taxon>
    </lineage>
</organism>
<evidence type="ECO:0000256" key="1">
    <source>
        <dbReference type="SAM" id="Phobius"/>
    </source>
</evidence>
<accession>A0A6N7C192</accession>
<keyword evidence="1" id="KW-1133">Transmembrane helix</keyword>
<keyword evidence="1" id="KW-0472">Membrane</keyword>
<proteinExistence type="predicted"/>
<dbReference type="AlphaFoldDB" id="A0A6N7C192"/>
<protein>
    <recommendedName>
        <fullName evidence="4">DUF3592 domain-containing protein</fullName>
    </recommendedName>
</protein>
<evidence type="ECO:0008006" key="4">
    <source>
        <dbReference type="Google" id="ProtNLM"/>
    </source>
</evidence>